<accession>A0ABQ3DPD9</accession>
<organism evidence="2 3">
    <name type="scientific">Salinicola rhizosphaerae</name>
    <dbReference type="NCBI Taxonomy" id="1443141"/>
    <lineage>
        <taxon>Bacteria</taxon>
        <taxon>Pseudomonadati</taxon>
        <taxon>Pseudomonadota</taxon>
        <taxon>Gammaproteobacteria</taxon>
        <taxon>Oceanospirillales</taxon>
        <taxon>Halomonadaceae</taxon>
        <taxon>Salinicola</taxon>
    </lineage>
</organism>
<gene>
    <name evidence="2" type="ORF">GCM10009038_01990</name>
</gene>
<evidence type="ECO:0000313" key="3">
    <source>
        <dbReference type="Proteomes" id="UP000646745"/>
    </source>
</evidence>
<evidence type="ECO:0000313" key="2">
    <source>
        <dbReference type="EMBL" id="GHB08228.1"/>
    </source>
</evidence>
<proteinExistence type="predicted"/>
<evidence type="ECO:0000256" key="1">
    <source>
        <dbReference type="SAM" id="SignalP"/>
    </source>
</evidence>
<protein>
    <recommendedName>
        <fullName evidence="4">Tetratricopeptide repeat protein</fullName>
    </recommendedName>
</protein>
<sequence>MPIRSMPSTRRRLAAAALVSLLGMAALPAHAEGPALSADTIDVLESLQSQLASGDADAVAGRASASAARLEGGNAADRWARALFLQIAASANARSGNDAAAADQFAAARTISGVPADRQLAWLRQEASLRLRAGQTQQGADLLTTWVEQSGGDDASRWQLIQARASLGEWTQAAASLDRLRAPGAPAWQGDRLQLASAVYQRAGRFDDALALLGGDAASPDVWRRAAGLAQRAGDNGRAAAIWESGWRRGVLTSTDDLLQLAKLHIAGGTPARAAEHLQAWFDAGQLKADTANRRLLAQAWTAARAHDKALAAWQAVARQSGSPEDWQQLGETAYGWGEWQITRDAFDQLAAAGGDVDGRDWLLKGIAAAQLGDTASAREAFQQAKGAGEAQAQQWLDSLAS</sequence>
<feature type="signal peptide" evidence="1">
    <location>
        <begin position="1"/>
        <end position="31"/>
    </location>
</feature>
<feature type="chain" id="PRO_5045904742" description="Tetratricopeptide repeat protein" evidence="1">
    <location>
        <begin position="32"/>
        <end position="402"/>
    </location>
</feature>
<name>A0ABQ3DPD9_9GAMM</name>
<reference evidence="3" key="1">
    <citation type="journal article" date="2019" name="Int. J. Syst. Evol. Microbiol.">
        <title>The Global Catalogue of Microorganisms (GCM) 10K type strain sequencing project: providing services to taxonomists for standard genome sequencing and annotation.</title>
        <authorList>
            <consortium name="The Broad Institute Genomics Platform"/>
            <consortium name="The Broad Institute Genome Sequencing Center for Infectious Disease"/>
            <person name="Wu L."/>
            <person name="Ma J."/>
        </authorList>
    </citation>
    <scope>NUCLEOTIDE SEQUENCE [LARGE SCALE GENOMIC DNA]</scope>
    <source>
        <strain evidence="3">KCTC 32998</strain>
    </source>
</reference>
<keyword evidence="1" id="KW-0732">Signal</keyword>
<keyword evidence="3" id="KW-1185">Reference proteome</keyword>
<dbReference type="Proteomes" id="UP000646745">
    <property type="component" value="Unassembled WGS sequence"/>
</dbReference>
<dbReference type="Gene3D" id="1.25.40.10">
    <property type="entry name" value="Tetratricopeptide repeat domain"/>
    <property type="match status" value="1"/>
</dbReference>
<evidence type="ECO:0008006" key="4">
    <source>
        <dbReference type="Google" id="ProtNLM"/>
    </source>
</evidence>
<dbReference type="InterPro" id="IPR011990">
    <property type="entry name" value="TPR-like_helical_dom_sf"/>
</dbReference>
<dbReference type="EMBL" id="BMZI01000001">
    <property type="protein sequence ID" value="GHB08228.1"/>
    <property type="molecule type" value="Genomic_DNA"/>
</dbReference>
<comment type="caution">
    <text evidence="2">The sequence shown here is derived from an EMBL/GenBank/DDBJ whole genome shotgun (WGS) entry which is preliminary data.</text>
</comment>